<feature type="binding site" evidence="5">
    <location>
        <position position="90"/>
    </location>
    <ligand>
        <name>FAD</name>
        <dbReference type="ChEBI" id="CHEBI:57692"/>
    </ligand>
</feature>
<evidence type="ECO:0000256" key="3">
    <source>
        <dbReference type="ARBA" id="ARBA00022630"/>
    </source>
</evidence>
<dbReference type="InterPro" id="IPR000172">
    <property type="entry name" value="GMC_OxRdtase_N"/>
</dbReference>
<keyword evidence="4 5" id="KW-0274">FAD</keyword>
<dbReference type="Pfam" id="PF05199">
    <property type="entry name" value="GMC_oxred_C"/>
    <property type="match status" value="1"/>
</dbReference>
<reference evidence="9 10" key="1">
    <citation type="submission" date="2016-11" db="EMBL/GenBank/DDBJ databases">
        <authorList>
            <person name="Jaros S."/>
            <person name="Januszkiewicz K."/>
            <person name="Wedrychowicz H."/>
        </authorList>
    </citation>
    <scope>NUCLEOTIDE SEQUENCE [LARGE SCALE GENOMIC DNA]</scope>
    <source>
        <strain evidence="9 10">DSM 19980</strain>
    </source>
</reference>
<dbReference type="PROSITE" id="PS51257">
    <property type="entry name" value="PROKAR_LIPOPROTEIN"/>
    <property type="match status" value="1"/>
</dbReference>
<dbReference type="Gene3D" id="3.30.560.10">
    <property type="entry name" value="Glucose Oxidase, domain 3"/>
    <property type="match status" value="1"/>
</dbReference>
<proteinExistence type="inferred from homology"/>
<dbReference type="InterPro" id="IPR036188">
    <property type="entry name" value="FAD/NAD-bd_sf"/>
</dbReference>
<evidence type="ECO:0000313" key="9">
    <source>
        <dbReference type="EMBL" id="SHE58877.1"/>
    </source>
</evidence>
<dbReference type="SUPFAM" id="SSF51905">
    <property type="entry name" value="FAD/NAD(P)-binding domain"/>
    <property type="match status" value="1"/>
</dbReference>
<dbReference type="PROSITE" id="PS00623">
    <property type="entry name" value="GMC_OXRED_1"/>
    <property type="match status" value="1"/>
</dbReference>
<dbReference type="Proteomes" id="UP000184346">
    <property type="component" value="Unassembled WGS sequence"/>
</dbReference>
<dbReference type="Pfam" id="PF00732">
    <property type="entry name" value="GMC_oxred_N"/>
    <property type="match status" value="1"/>
</dbReference>
<evidence type="ECO:0000313" key="10">
    <source>
        <dbReference type="Proteomes" id="UP000184346"/>
    </source>
</evidence>
<evidence type="ECO:0000256" key="6">
    <source>
        <dbReference type="RuleBase" id="RU003968"/>
    </source>
</evidence>
<dbReference type="PIRSF" id="PIRSF000137">
    <property type="entry name" value="Alcohol_oxidase"/>
    <property type="match status" value="1"/>
</dbReference>
<keyword evidence="3 6" id="KW-0285">Flavoprotein</keyword>
<dbReference type="NCBIfam" id="NF002550">
    <property type="entry name" value="PRK02106.1"/>
    <property type="match status" value="1"/>
</dbReference>
<dbReference type="PANTHER" id="PTHR11552">
    <property type="entry name" value="GLUCOSE-METHANOL-CHOLINE GMC OXIDOREDUCTASE"/>
    <property type="match status" value="1"/>
</dbReference>
<feature type="domain" description="Glucose-methanol-choline oxidoreductase N-terminal" evidence="7">
    <location>
        <begin position="88"/>
        <end position="111"/>
    </location>
</feature>
<dbReference type="PANTHER" id="PTHR11552:SF147">
    <property type="entry name" value="CHOLINE DEHYDROGENASE, MITOCHONDRIAL"/>
    <property type="match status" value="1"/>
</dbReference>
<evidence type="ECO:0000256" key="1">
    <source>
        <dbReference type="ARBA" id="ARBA00001974"/>
    </source>
</evidence>
<dbReference type="OrthoDB" id="9785276at2"/>
<dbReference type="STRING" id="1121942.SAMN02745148_00723"/>
<evidence type="ECO:0000259" key="7">
    <source>
        <dbReference type="PROSITE" id="PS00623"/>
    </source>
</evidence>
<dbReference type="InterPro" id="IPR012132">
    <property type="entry name" value="GMC_OxRdtase"/>
</dbReference>
<keyword evidence="10" id="KW-1185">Reference proteome</keyword>
<organism evidence="9 10">
    <name type="scientific">Modicisalibacter ilicicola DSM 19980</name>
    <dbReference type="NCBI Taxonomy" id="1121942"/>
    <lineage>
        <taxon>Bacteria</taxon>
        <taxon>Pseudomonadati</taxon>
        <taxon>Pseudomonadota</taxon>
        <taxon>Gammaproteobacteria</taxon>
        <taxon>Oceanospirillales</taxon>
        <taxon>Halomonadaceae</taxon>
        <taxon>Modicisalibacter</taxon>
    </lineage>
</organism>
<evidence type="ECO:0000259" key="8">
    <source>
        <dbReference type="PROSITE" id="PS00624"/>
    </source>
</evidence>
<dbReference type="Gene3D" id="3.50.50.60">
    <property type="entry name" value="FAD/NAD(P)-binding domain"/>
    <property type="match status" value="1"/>
</dbReference>
<accession>A0A1M4UQF3</accession>
<dbReference type="GO" id="GO:0050660">
    <property type="term" value="F:flavin adenine dinucleotide binding"/>
    <property type="evidence" value="ECO:0007669"/>
    <property type="project" value="InterPro"/>
</dbReference>
<dbReference type="EMBL" id="FQUJ01000003">
    <property type="protein sequence ID" value="SHE58877.1"/>
    <property type="molecule type" value="Genomic_DNA"/>
</dbReference>
<dbReference type="AlphaFoldDB" id="A0A1M4UQF3"/>
<sequence>MSMSAPRPSEYDYIIIGAGSAGCVLANRLSEDPGVEVLLLEAGGRDWNPWIHVPVGYFKTMHNPATDWCYLTEPDPGIANRQLQWPRGKVLGGSSSLNGLLYIRGQKQDYDDWAGDGNTGWDYASVLPYFKKSECQSRGADDYHGVDGPLHVSDLRLRREIAERFIDAAKAIGIPGNSDVNGQDQEGVGYFQQTAFKGFRCSTAKAFLRPARKRRNLTVMTRAQCKQLLLDGKHVHGVVFEHQKQEKTARARREVILSSGAIGSPQILQCSGIGEPEHLKSVGVECRHTLPGVGENLQDHLQVRLVFKTSCSTLNDEVRHPLKQFMVGTQYVLTRTGPLTLAASQVYVFTQSREGLDRPDIQFHMQPLSADKPAEGVHPFSAFTSSVCQLRPHSRGRVRITSANPLDYPAIHPNYLSAEEDQRVVVDAIKVARRIAEAKPLEEVITEEYVPGEKFQTDEELLDAARQYSQTIYHPTSTCKMGSDSDPMAVVDARLRVHGLSGLRVVDASIMPSIVSGNTNAPTIMIAEKAADMIKEDHGGPS</sequence>
<comment type="similarity">
    <text evidence="2 6">Belongs to the GMC oxidoreductase family.</text>
</comment>
<protein>
    <submittedName>
        <fullName evidence="9">Choline dehydrogenase</fullName>
    </submittedName>
</protein>
<dbReference type="PROSITE" id="PS00624">
    <property type="entry name" value="GMC_OXRED_2"/>
    <property type="match status" value="1"/>
</dbReference>
<evidence type="ECO:0000256" key="2">
    <source>
        <dbReference type="ARBA" id="ARBA00010790"/>
    </source>
</evidence>
<comment type="cofactor">
    <cofactor evidence="1 5">
        <name>FAD</name>
        <dbReference type="ChEBI" id="CHEBI:57692"/>
    </cofactor>
</comment>
<evidence type="ECO:0000256" key="4">
    <source>
        <dbReference type="ARBA" id="ARBA00022827"/>
    </source>
</evidence>
<feature type="domain" description="Glucose-methanol-choline oxidoreductase N-terminal" evidence="8">
    <location>
        <begin position="260"/>
        <end position="274"/>
    </location>
</feature>
<name>A0A1M4UQF3_9GAMM</name>
<gene>
    <name evidence="9" type="ORF">SAMN02745148_00723</name>
</gene>
<evidence type="ECO:0000256" key="5">
    <source>
        <dbReference type="PIRSR" id="PIRSR000137-2"/>
    </source>
</evidence>
<dbReference type="InterPro" id="IPR007867">
    <property type="entry name" value="GMC_OxRtase_C"/>
</dbReference>
<dbReference type="GO" id="GO:0016614">
    <property type="term" value="F:oxidoreductase activity, acting on CH-OH group of donors"/>
    <property type="evidence" value="ECO:0007669"/>
    <property type="project" value="InterPro"/>
</dbReference>
<dbReference type="SUPFAM" id="SSF54373">
    <property type="entry name" value="FAD-linked reductases, C-terminal domain"/>
    <property type="match status" value="1"/>
</dbReference>